<evidence type="ECO:0000256" key="4">
    <source>
        <dbReference type="ARBA" id="ARBA00022737"/>
    </source>
</evidence>
<dbReference type="SMART" id="SM00355">
    <property type="entry name" value="ZnF_C2H2"/>
    <property type="match status" value="6"/>
</dbReference>
<keyword evidence="10" id="KW-0539">Nucleus</keyword>
<keyword evidence="4" id="KW-0677">Repeat</keyword>
<dbReference type="Proteomes" id="UP001642409">
    <property type="component" value="Unassembled WGS sequence"/>
</dbReference>
<evidence type="ECO:0000259" key="13">
    <source>
        <dbReference type="PROSITE" id="PS50157"/>
    </source>
</evidence>
<evidence type="ECO:0000256" key="3">
    <source>
        <dbReference type="ARBA" id="ARBA00022723"/>
    </source>
</evidence>
<feature type="domain" description="C2H2-type" evidence="13">
    <location>
        <begin position="217"/>
        <end position="245"/>
    </location>
</feature>
<dbReference type="SUPFAM" id="SSF57667">
    <property type="entry name" value="beta-beta-alpha zinc fingers"/>
    <property type="match status" value="3"/>
</dbReference>
<dbReference type="GO" id="GO:0008270">
    <property type="term" value="F:zinc ion binding"/>
    <property type="evidence" value="ECO:0007669"/>
    <property type="project" value="UniProtKB-KW"/>
</dbReference>
<dbReference type="GO" id="GO:0032502">
    <property type="term" value="P:developmental process"/>
    <property type="evidence" value="ECO:0007669"/>
    <property type="project" value="UniProtKB-ARBA"/>
</dbReference>
<gene>
    <name evidence="14" type="ORF">HINF_LOCUS33760</name>
    <name evidence="15" type="ORF">HINF_LOCUS52329</name>
    <name evidence="16" type="ORF">HINF_LOCUS53186</name>
</gene>
<feature type="domain" description="C2H2-type" evidence="13">
    <location>
        <begin position="55"/>
        <end position="82"/>
    </location>
</feature>
<keyword evidence="3" id="KW-0479">Metal-binding</keyword>
<evidence type="ECO:0000256" key="5">
    <source>
        <dbReference type="ARBA" id="ARBA00022771"/>
    </source>
</evidence>
<dbReference type="PROSITE" id="PS00028">
    <property type="entry name" value="ZINC_FINGER_C2H2_1"/>
    <property type="match status" value="5"/>
</dbReference>
<dbReference type="Pfam" id="PF00096">
    <property type="entry name" value="zf-C2H2"/>
    <property type="match status" value="3"/>
</dbReference>
<keyword evidence="7" id="KW-0805">Transcription regulation</keyword>
<dbReference type="EMBL" id="CATOUU010000756">
    <property type="protein sequence ID" value="CAI9946115.1"/>
    <property type="molecule type" value="Genomic_DNA"/>
</dbReference>
<dbReference type="EMBL" id="CAXDID020000269">
    <property type="protein sequence ID" value="CAL6067778.1"/>
    <property type="molecule type" value="Genomic_DNA"/>
</dbReference>
<evidence type="ECO:0000256" key="11">
    <source>
        <dbReference type="PROSITE-ProRule" id="PRU00042"/>
    </source>
</evidence>
<dbReference type="Pfam" id="PF13894">
    <property type="entry name" value="zf-C2H2_4"/>
    <property type="match status" value="2"/>
</dbReference>
<feature type="region of interest" description="Disordered" evidence="12">
    <location>
        <begin position="1"/>
        <end position="42"/>
    </location>
</feature>
<dbReference type="FunFam" id="3.30.160.60:FF:001480">
    <property type="entry name" value="Si:cabz01071911.3"/>
    <property type="match status" value="1"/>
</dbReference>
<dbReference type="GO" id="GO:0005634">
    <property type="term" value="C:nucleus"/>
    <property type="evidence" value="ECO:0007669"/>
    <property type="project" value="UniProtKB-SubCell"/>
</dbReference>
<name>A0AA86Q4F6_9EUKA</name>
<proteinExistence type="inferred from homology"/>
<evidence type="ECO:0000256" key="2">
    <source>
        <dbReference type="ARBA" id="ARBA00006991"/>
    </source>
</evidence>
<dbReference type="GO" id="GO:0000981">
    <property type="term" value="F:DNA-binding transcription factor activity, RNA polymerase II-specific"/>
    <property type="evidence" value="ECO:0007669"/>
    <property type="project" value="TreeGrafter"/>
</dbReference>
<evidence type="ECO:0000256" key="1">
    <source>
        <dbReference type="ARBA" id="ARBA00004123"/>
    </source>
</evidence>
<feature type="domain" description="C2H2-type" evidence="13">
    <location>
        <begin position="189"/>
        <end position="216"/>
    </location>
</feature>
<dbReference type="PANTHER" id="PTHR24394:SF29">
    <property type="entry name" value="MYONEURIN"/>
    <property type="match status" value="1"/>
</dbReference>
<reference evidence="15 17" key="2">
    <citation type="submission" date="2024-07" db="EMBL/GenBank/DDBJ databases">
        <authorList>
            <person name="Akdeniz Z."/>
        </authorList>
    </citation>
    <scope>NUCLEOTIDE SEQUENCE [LARGE SCALE GENOMIC DNA]</scope>
</reference>
<evidence type="ECO:0000313" key="16">
    <source>
        <dbReference type="EMBL" id="CAL6067778.1"/>
    </source>
</evidence>
<evidence type="ECO:0000256" key="6">
    <source>
        <dbReference type="ARBA" id="ARBA00022833"/>
    </source>
</evidence>
<dbReference type="InterPro" id="IPR013087">
    <property type="entry name" value="Znf_C2H2_type"/>
</dbReference>
<dbReference type="EMBL" id="CAXDID020000260">
    <property type="protein sequence ID" value="CAL6066418.1"/>
    <property type="molecule type" value="Genomic_DNA"/>
</dbReference>
<comment type="caution">
    <text evidence="14">The sequence shown here is derived from an EMBL/GenBank/DDBJ whole genome shotgun (WGS) entry which is preliminary data.</text>
</comment>
<evidence type="ECO:0000256" key="9">
    <source>
        <dbReference type="ARBA" id="ARBA00023163"/>
    </source>
</evidence>
<accession>A0AA86Q4F6</accession>
<evidence type="ECO:0000256" key="7">
    <source>
        <dbReference type="ARBA" id="ARBA00023015"/>
    </source>
</evidence>
<comment type="subcellular location">
    <subcellularLocation>
        <location evidence="1">Nucleus</location>
    </subcellularLocation>
</comment>
<organism evidence="14">
    <name type="scientific">Hexamita inflata</name>
    <dbReference type="NCBI Taxonomy" id="28002"/>
    <lineage>
        <taxon>Eukaryota</taxon>
        <taxon>Metamonada</taxon>
        <taxon>Diplomonadida</taxon>
        <taxon>Hexamitidae</taxon>
        <taxon>Hexamitinae</taxon>
        <taxon>Hexamita</taxon>
    </lineage>
</organism>
<dbReference type="AlphaFoldDB" id="A0AA86Q4F6"/>
<keyword evidence="6" id="KW-0862">Zinc</keyword>
<sequence>MEDKKPMFALPQIPRGIEELVKSIPDPQRREESSGEEGEEYDEVDININGSTFRFVCEFCGRGFNKKSAYANHVETHGSNKMMGGSIRCQFCDIEFGSKMELENHDCKPSTINEFQSYTGRQSSMHHQINGAYVCSVCGKQFNQRYHLQTHMASHTGNKPFSCMICGKAFARKDVLGVHMKVHSDVKEFQCEVCGARFKQRYHLTRHMNTHLERVDVVCDFCGQVFHRLDRYNQHIKRVHIGRQDSNM</sequence>
<evidence type="ECO:0000313" key="15">
    <source>
        <dbReference type="EMBL" id="CAL6066418.1"/>
    </source>
</evidence>
<reference evidence="14" key="1">
    <citation type="submission" date="2023-06" db="EMBL/GenBank/DDBJ databases">
        <authorList>
            <person name="Kurt Z."/>
        </authorList>
    </citation>
    <scope>NUCLEOTIDE SEQUENCE</scope>
</reference>
<dbReference type="Gene3D" id="3.30.160.60">
    <property type="entry name" value="Classic Zinc Finger"/>
    <property type="match status" value="4"/>
</dbReference>
<evidence type="ECO:0000256" key="10">
    <source>
        <dbReference type="ARBA" id="ARBA00023242"/>
    </source>
</evidence>
<keyword evidence="17" id="KW-1185">Reference proteome</keyword>
<keyword evidence="8" id="KW-0238">DNA-binding</keyword>
<keyword evidence="9" id="KW-0804">Transcription</keyword>
<feature type="domain" description="C2H2-type" evidence="13">
    <location>
        <begin position="133"/>
        <end position="160"/>
    </location>
</feature>
<dbReference type="FunFam" id="3.30.160.60:FF:000202">
    <property type="entry name" value="Zinc finger protein 574"/>
    <property type="match status" value="1"/>
</dbReference>
<dbReference type="PROSITE" id="PS50157">
    <property type="entry name" value="ZINC_FINGER_C2H2_2"/>
    <property type="match status" value="5"/>
</dbReference>
<feature type="domain" description="C2H2-type" evidence="13">
    <location>
        <begin position="161"/>
        <end position="188"/>
    </location>
</feature>
<evidence type="ECO:0000256" key="12">
    <source>
        <dbReference type="SAM" id="MobiDB-lite"/>
    </source>
</evidence>
<dbReference type="GO" id="GO:0003677">
    <property type="term" value="F:DNA binding"/>
    <property type="evidence" value="ECO:0007669"/>
    <property type="project" value="UniProtKB-KW"/>
</dbReference>
<dbReference type="FunFam" id="3.30.160.60:FF:000478">
    <property type="entry name" value="Zinc finger protein 133"/>
    <property type="match status" value="1"/>
</dbReference>
<feature type="compositionally biased region" description="Basic and acidic residues" evidence="12">
    <location>
        <begin position="16"/>
        <end position="33"/>
    </location>
</feature>
<evidence type="ECO:0000256" key="8">
    <source>
        <dbReference type="ARBA" id="ARBA00023125"/>
    </source>
</evidence>
<dbReference type="PANTHER" id="PTHR24394">
    <property type="entry name" value="ZINC FINGER PROTEIN"/>
    <property type="match status" value="1"/>
</dbReference>
<evidence type="ECO:0000313" key="17">
    <source>
        <dbReference type="Proteomes" id="UP001642409"/>
    </source>
</evidence>
<comment type="similarity">
    <text evidence="2">Belongs to the krueppel C2H2-type zinc-finger protein family.</text>
</comment>
<dbReference type="InterPro" id="IPR036236">
    <property type="entry name" value="Znf_C2H2_sf"/>
</dbReference>
<keyword evidence="5 11" id="KW-0863">Zinc-finger</keyword>
<evidence type="ECO:0000313" key="14">
    <source>
        <dbReference type="EMBL" id="CAI9946115.1"/>
    </source>
</evidence>
<protein>
    <submittedName>
        <fullName evidence="14">C2H2 type domain-containing protein</fullName>
    </submittedName>
</protein>